<evidence type="ECO:0000313" key="11">
    <source>
        <dbReference type="EMBL" id="OIJ24074.1"/>
    </source>
</evidence>
<dbReference type="EMBL" id="JZDQ02000047">
    <property type="protein sequence ID" value="OIJ24074.1"/>
    <property type="molecule type" value="Genomic_DNA"/>
</dbReference>
<reference evidence="11" key="1">
    <citation type="submission" date="2016-10" db="EMBL/GenBank/DDBJ databases">
        <title>Draft Genome Sequence of Nocardioides luteus Strain BAFB, an Alkane-Degrading Bacterium Isolated from JP-7 Polluted Soil.</title>
        <authorList>
            <person name="Brown L."/>
            <person name="Ruiz O.N."/>
            <person name="Gunasekera T."/>
        </authorList>
    </citation>
    <scope>NUCLEOTIDE SEQUENCE [LARGE SCALE GENOMIC DNA]</scope>
    <source>
        <strain evidence="11">BAFB</strain>
    </source>
</reference>
<dbReference type="InterPro" id="IPR008754">
    <property type="entry name" value="Peptidase_M43"/>
</dbReference>
<keyword evidence="6" id="KW-0862">Zinc</keyword>
<keyword evidence="4 9" id="KW-0732">Signal</keyword>
<accession>A0A1J4MXS4</accession>
<evidence type="ECO:0000256" key="7">
    <source>
        <dbReference type="ARBA" id="ARBA00023049"/>
    </source>
</evidence>
<dbReference type="Gene3D" id="3.40.390.10">
    <property type="entry name" value="Collagenase (Catalytic Domain)"/>
    <property type="match status" value="1"/>
</dbReference>
<dbReference type="OrthoDB" id="6278496at2"/>
<proteinExistence type="inferred from homology"/>
<evidence type="ECO:0000256" key="9">
    <source>
        <dbReference type="SAM" id="SignalP"/>
    </source>
</evidence>
<evidence type="ECO:0000256" key="5">
    <source>
        <dbReference type="ARBA" id="ARBA00022801"/>
    </source>
</evidence>
<evidence type="ECO:0000256" key="3">
    <source>
        <dbReference type="ARBA" id="ARBA00022723"/>
    </source>
</evidence>
<evidence type="ECO:0000259" key="10">
    <source>
        <dbReference type="Pfam" id="PF05572"/>
    </source>
</evidence>
<keyword evidence="2" id="KW-0645">Protease</keyword>
<dbReference type="PANTHER" id="PTHR47466">
    <property type="match status" value="1"/>
</dbReference>
<keyword evidence="5" id="KW-0378">Hydrolase</keyword>
<dbReference type="RefSeq" id="WP_045546743.1">
    <property type="nucleotide sequence ID" value="NZ_JZDQ02000047.1"/>
</dbReference>
<name>A0A1J4MXS4_9ACTN</name>
<evidence type="ECO:0000256" key="2">
    <source>
        <dbReference type="ARBA" id="ARBA00022670"/>
    </source>
</evidence>
<dbReference type="InterPro" id="IPR024079">
    <property type="entry name" value="MetalloPept_cat_dom_sf"/>
</dbReference>
<feature type="signal peptide" evidence="9">
    <location>
        <begin position="1"/>
        <end position="26"/>
    </location>
</feature>
<evidence type="ECO:0000256" key="4">
    <source>
        <dbReference type="ARBA" id="ARBA00022729"/>
    </source>
</evidence>
<dbReference type="Pfam" id="PF05572">
    <property type="entry name" value="Peptidase_M43"/>
    <property type="match status" value="1"/>
</dbReference>
<sequence>MSIPKLAGRAAALGALGVLVASGLVAAVPASAVQAAGEGGACFDPDEVGAARVTEGAKQVRDTNHLTAKQAEAREKALGSALAAKGKQPGGANLGSTSIPTYIHVIQEDATTGVIPQANIDAQIDVLNAAYAGTPFTFEVAGQDTTINPAWYPIISGSTGERNMKAALRQGGDNALNIYLGQIDDSLLGWATFPTKNIGSQDGVVILGDSLPGGSAVPYDEGDTATHEVGHWLNLYHTFQGGCRGKGDQVADTPAEAAPAFGCPEGSDTCTAPGLDPIHNFMDYTEDACMDEFTPGQVQRMIDGWVAYRA</sequence>
<keyword evidence="12" id="KW-1185">Reference proteome</keyword>
<dbReference type="CDD" id="cd04275">
    <property type="entry name" value="ZnMc_pappalysin_like"/>
    <property type="match status" value="1"/>
</dbReference>
<evidence type="ECO:0000256" key="8">
    <source>
        <dbReference type="ARBA" id="ARBA00023157"/>
    </source>
</evidence>
<gene>
    <name evidence="11" type="ORF">UG56_024860</name>
</gene>
<keyword evidence="7 11" id="KW-0482">Metalloprotease</keyword>
<feature type="chain" id="PRO_5039498447" evidence="9">
    <location>
        <begin position="27"/>
        <end position="310"/>
    </location>
</feature>
<comment type="similarity">
    <text evidence="1">Belongs to the peptidase M43B family.</text>
</comment>
<evidence type="ECO:0000313" key="12">
    <source>
        <dbReference type="Proteomes" id="UP000033772"/>
    </source>
</evidence>
<dbReference type="STRING" id="1844.UG56_024860"/>
<keyword evidence="8" id="KW-1015">Disulfide bond</keyword>
<protein>
    <submittedName>
        <fullName evidence="11">Zinc metalloprotease</fullName>
    </submittedName>
</protein>
<dbReference type="Proteomes" id="UP000033772">
    <property type="component" value="Unassembled WGS sequence"/>
</dbReference>
<dbReference type="GO" id="GO:0046872">
    <property type="term" value="F:metal ion binding"/>
    <property type="evidence" value="ECO:0007669"/>
    <property type="project" value="UniProtKB-KW"/>
</dbReference>
<dbReference type="AlphaFoldDB" id="A0A1J4MXS4"/>
<dbReference type="PANTHER" id="PTHR47466:SF1">
    <property type="entry name" value="METALLOPROTEASE MEP1 (AFU_ORTHOLOGUE AFUA_1G07730)-RELATED"/>
    <property type="match status" value="1"/>
</dbReference>
<evidence type="ECO:0000256" key="6">
    <source>
        <dbReference type="ARBA" id="ARBA00022833"/>
    </source>
</evidence>
<dbReference type="GO" id="GO:0006508">
    <property type="term" value="P:proteolysis"/>
    <property type="evidence" value="ECO:0007669"/>
    <property type="project" value="UniProtKB-KW"/>
</dbReference>
<evidence type="ECO:0000256" key="1">
    <source>
        <dbReference type="ARBA" id="ARBA00008721"/>
    </source>
</evidence>
<organism evidence="11 12">
    <name type="scientific">Nocardioides luteus</name>
    <dbReference type="NCBI Taxonomy" id="1844"/>
    <lineage>
        <taxon>Bacteria</taxon>
        <taxon>Bacillati</taxon>
        <taxon>Actinomycetota</taxon>
        <taxon>Actinomycetes</taxon>
        <taxon>Propionibacteriales</taxon>
        <taxon>Nocardioidaceae</taxon>
        <taxon>Nocardioides</taxon>
    </lineage>
</organism>
<comment type="caution">
    <text evidence="11">The sequence shown here is derived from an EMBL/GenBank/DDBJ whole genome shotgun (WGS) entry which is preliminary data.</text>
</comment>
<keyword evidence="3" id="KW-0479">Metal-binding</keyword>
<feature type="domain" description="Peptidase M43 pregnancy-associated plasma-A" evidence="10">
    <location>
        <begin position="221"/>
        <end position="303"/>
    </location>
</feature>
<dbReference type="GO" id="GO:0008237">
    <property type="term" value="F:metallopeptidase activity"/>
    <property type="evidence" value="ECO:0007669"/>
    <property type="project" value="UniProtKB-KW"/>
</dbReference>
<dbReference type="SUPFAM" id="SSF55486">
    <property type="entry name" value="Metalloproteases ('zincins'), catalytic domain"/>
    <property type="match status" value="1"/>
</dbReference>